<sequence length="255" mass="27735">MDGRVSRSPMSRNDDLLWRVEMACRAAWPAAEEYESGGWQFRFTDDATRRTGSLNPLPGAEAPDAALLAEAEAYYAERGYPAFVRLPDFLGLDDRAMLARGYGREGPTRTLYTPLIDAETASADIELTDRMTDDWLSARTRMAGGSAQSLAATLKLITAPACFSLSRDKGEVVSIAYGVVLDGCLVLEAVATDPRFRGRGHARAMLAALMSRARAQGARDAALQVVAGNEPALSLYGRLGFAEDLYGYCYYRQPG</sequence>
<dbReference type="InterPro" id="IPR056935">
    <property type="entry name" value="Rv0428c-like_C"/>
</dbReference>
<dbReference type="EMBL" id="SMSI01000001">
    <property type="protein sequence ID" value="TDH39005.1"/>
    <property type="molecule type" value="Genomic_DNA"/>
</dbReference>
<keyword evidence="5" id="KW-1185">Reference proteome</keyword>
<evidence type="ECO:0000259" key="3">
    <source>
        <dbReference type="PROSITE" id="PS51186"/>
    </source>
</evidence>
<organism evidence="4 5">
    <name type="scientific">Pseudohoeflea suaedae</name>
    <dbReference type="NCBI Taxonomy" id="877384"/>
    <lineage>
        <taxon>Bacteria</taxon>
        <taxon>Pseudomonadati</taxon>
        <taxon>Pseudomonadota</taxon>
        <taxon>Alphaproteobacteria</taxon>
        <taxon>Hyphomicrobiales</taxon>
        <taxon>Rhizobiaceae</taxon>
        <taxon>Pseudohoeflea</taxon>
    </lineage>
</organism>
<evidence type="ECO:0000256" key="2">
    <source>
        <dbReference type="ARBA" id="ARBA00023315"/>
    </source>
</evidence>
<dbReference type="SUPFAM" id="SSF55729">
    <property type="entry name" value="Acyl-CoA N-acyltransferases (Nat)"/>
    <property type="match status" value="1"/>
</dbReference>
<protein>
    <submittedName>
        <fullName evidence="4">GNAT family N-acetyltransferase</fullName>
    </submittedName>
</protein>
<dbReference type="CDD" id="cd04301">
    <property type="entry name" value="NAT_SF"/>
    <property type="match status" value="1"/>
</dbReference>
<name>A0A4V3A7J8_9HYPH</name>
<dbReference type="PANTHER" id="PTHR43420">
    <property type="entry name" value="ACETYLTRANSFERASE"/>
    <property type="match status" value="1"/>
</dbReference>
<dbReference type="InterPro" id="IPR050680">
    <property type="entry name" value="YpeA/RimI_acetyltransf"/>
</dbReference>
<dbReference type="GO" id="GO:0016747">
    <property type="term" value="F:acyltransferase activity, transferring groups other than amino-acyl groups"/>
    <property type="evidence" value="ECO:0007669"/>
    <property type="project" value="InterPro"/>
</dbReference>
<evidence type="ECO:0000313" key="5">
    <source>
        <dbReference type="Proteomes" id="UP000295131"/>
    </source>
</evidence>
<proteinExistence type="predicted"/>
<dbReference type="PROSITE" id="PS51186">
    <property type="entry name" value="GNAT"/>
    <property type="match status" value="1"/>
</dbReference>
<dbReference type="AlphaFoldDB" id="A0A4V3A7J8"/>
<dbReference type="Pfam" id="PF24553">
    <property type="entry name" value="Rv0428c_C"/>
    <property type="match status" value="1"/>
</dbReference>
<feature type="domain" description="N-acetyltransferase" evidence="3">
    <location>
        <begin position="114"/>
        <end position="255"/>
    </location>
</feature>
<dbReference type="InterPro" id="IPR000182">
    <property type="entry name" value="GNAT_dom"/>
</dbReference>
<keyword evidence="1 4" id="KW-0808">Transferase</keyword>
<evidence type="ECO:0000313" key="4">
    <source>
        <dbReference type="EMBL" id="TDH39005.1"/>
    </source>
</evidence>
<dbReference type="Gene3D" id="3.40.630.30">
    <property type="match status" value="1"/>
</dbReference>
<comment type="caution">
    <text evidence="4">The sequence shown here is derived from an EMBL/GenBank/DDBJ whole genome shotgun (WGS) entry which is preliminary data.</text>
</comment>
<dbReference type="PANTHER" id="PTHR43420:SF3">
    <property type="entry name" value="N-ACETYLTRANSFERASE DOMAIN-CONTAINING PROTEIN"/>
    <property type="match status" value="1"/>
</dbReference>
<reference evidence="4 5" key="1">
    <citation type="journal article" date="2013" name="Int. J. Syst. Evol. Microbiol.">
        <title>Hoeflea suaedae sp. nov., an endophytic bacterium isolated from the root of the halophyte Suaeda maritima.</title>
        <authorList>
            <person name="Chung E.J."/>
            <person name="Park J.A."/>
            <person name="Pramanik P."/>
            <person name="Bibi F."/>
            <person name="Jeon C.O."/>
            <person name="Chung Y.R."/>
        </authorList>
    </citation>
    <scope>NUCLEOTIDE SEQUENCE [LARGE SCALE GENOMIC DNA]</scope>
    <source>
        <strain evidence="4 5">YC6898</strain>
    </source>
</reference>
<dbReference type="Proteomes" id="UP000295131">
    <property type="component" value="Unassembled WGS sequence"/>
</dbReference>
<dbReference type="InterPro" id="IPR016181">
    <property type="entry name" value="Acyl_CoA_acyltransferase"/>
</dbReference>
<accession>A0A4V3A7J8</accession>
<gene>
    <name evidence="4" type="ORF">E2A64_07940</name>
</gene>
<keyword evidence="2" id="KW-0012">Acyltransferase</keyword>
<evidence type="ECO:0000256" key="1">
    <source>
        <dbReference type="ARBA" id="ARBA00022679"/>
    </source>
</evidence>